<accession>A0A7Y6TUM6</accession>
<organism evidence="1 2">
    <name type="scientific">Pantoea brenneri</name>
    <dbReference type="NCBI Taxonomy" id="472694"/>
    <lineage>
        <taxon>Bacteria</taxon>
        <taxon>Pseudomonadati</taxon>
        <taxon>Pseudomonadota</taxon>
        <taxon>Gammaproteobacteria</taxon>
        <taxon>Enterobacterales</taxon>
        <taxon>Erwiniaceae</taxon>
        <taxon>Pantoea</taxon>
    </lineage>
</organism>
<comment type="caution">
    <text evidence="1">The sequence shown here is derived from an EMBL/GenBank/DDBJ whole genome shotgun (WGS) entry which is preliminary data.</text>
</comment>
<proteinExistence type="predicted"/>
<name>A0A7Y6TUM6_9GAMM</name>
<evidence type="ECO:0000313" key="2">
    <source>
        <dbReference type="Proteomes" id="UP000566985"/>
    </source>
</evidence>
<dbReference type="GeneID" id="57348256"/>
<reference evidence="1 2" key="1">
    <citation type="submission" date="2020-05" db="EMBL/GenBank/DDBJ databases">
        <title>Whole Genome Sequences of Enterobacteriales Associated with the International Space Station.</title>
        <authorList>
            <person name="Bharadwaj A."/>
            <person name="Daudu R."/>
            <person name="Singh N."/>
            <person name="Wood J."/>
            <person name="Debieu M."/>
            <person name="Mason C."/>
            <person name="Wang C."/>
            <person name="Venkateswaran K."/>
        </authorList>
    </citation>
    <scope>NUCLEOTIDE SEQUENCE [LARGE SCALE GENOMIC DNA]</scope>
    <source>
        <strain evidence="1 2">IF5SW-B1</strain>
    </source>
</reference>
<dbReference type="AlphaFoldDB" id="A0A7Y6TUM6"/>
<dbReference type="RefSeq" id="WP_123906493.1">
    <property type="nucleotide sequence ID" value="NZ_JABWPE010000064.1"/>
</dbReference>
<dbReference type="Proteomes" id="UP000566985">
    <property type="component" value="Unassembled WGS sequence"/>
</dbReference>
<gene>
    <name evidence="1" type="ORF">HU668_23825</name>
</gene>
<sequence>MMEHFAQFYQLNEVINKYKLHLSDVINFWIGHEIPLFIKMEGVPCKLSCVIRDDNDLFLKDEKRSIYRYRDFLFGENPLDSIDPQKLIIENSKLDVIHGNDIYQSELSCQFTERQFRHERGSEVSYIKIGREQLFYNGFAYGYWRVKAGPSTRFVTGKYKIANTNPLMSDCDTSAFLNVYGMDEFDYLIFNNEIEIDGLELYISSSDIEMIKAGCSVDMNINLGKVIKPRTSKQERRALYILLHEICKKKNLQSNASSMANILTVIANNDYGKDWEFDEETIRNWLIESKLK</sequence>
<evidence type="ECO:0000313" key="1">
    <source>
        <dbReference type="EMBL" id="NUY99449.1"/>
    </source>
</evidence>
<protein>
    <submittedName>
        <fullName evidence="1">Uncharacterized protein</fullName>
    </submittedName>
</protein>
<dbReference type="EMBL" id="JABWPM010000062">
    <property type="protein sequence ID" value="NUY99449.1"/>
    <property type="molecule type" value="Genomic_DNA"/>
</dbReference>